<reference evidence="2" key="1">
    <citation type="journal article" date="2014" name="Front. Microbiol.">
        <title>High frequency of phylogenetically diverse reductive dehalogenase-homologous genes in deep subseafloor sedimentary metagenomes.</title>
        <authorList>
            <person name="Kawai M."/>
            <person name="Futagami T."/>
            <person name="Toyoda A."/>
            <person name="Takaki Y."/>
            <person name="Nishi S."/>
            <person name="Hori S."/>
            <person name="Arai W."/>
            <person name="Tsubouchi T."/>
            <person name="Morono Y."/>
            <person name="Uchiyama I."/>
            <person name="Ito T."/>
            <person name="Fujiyama A."/>
            <person name="Inagaki F."/>
            <person name="Takami H."/>
        </authorList>
    </citation>
    <scope>NUCLEOTIDE SEQUENCE</scope>
    <source>
        <strain evidence="2">Expedition CK06-06</strain>
    </source>
</reference>
<comment type="caution">
    <text evidence="2">The sequence shown here is derived from an EMBL/GenBank/DDBJ whole genome shotgun (WGS) entry which is preliminary data.</text>
</comment>
<feature type="compositionally biased region" description="Polar residues" evidence="1">
    <location>
        <begin position="17"/>
        <end position="28"/>
    </location>
</feature>
<protein>
    <submittedName>
        <fullName evidence="2">Uncharacterized protein</fullName>
    </submittedName>
</protein>
<gene>
    <name evidence="2" type="ORF">S01H4_60617</name>
</gene>
<proteinExistence type="predicted"/>
<feature type="region of interest" description="Disordered" evidence="1">
    <location>
        <begin position="1"/>
        <end position="33"/>
    </location>
</feature>
<evidence type="ECO:0000256" key="1">
    <source>
        <dbReference type="SAM" id="MobiDB-lite"/>
    </source>
</evidence>
<accession>X1CBQ5</accession>
<feature type="compositionally biased region" description="Basic and acidic residues" evidence="1">
    <location>
        <begin position="54"/>
        <end position="65"/>
    </location>
</feature>
<organism evidence="2">
    <name type="scientific">marine sediment metagenome</name>
    <dbReference type="NCBI Taxonomy" id="412755"/>
    <lineage>
        <taxon>unclassified sequences</taxon>
        <taxon>metagenomes</taxon>
        <taxon>ecological metagenomes</taxon>
    </lineage>
</organism>
<evidence type="ECO:0000313" key="2">
    <source>
        <dbReference type="EMBL" id="GAH05636.1"/>
    </source>
</evidence>
<sequence length="73" mass="8379">MKASNQELGNQIAKDWGNSNDSLTTSPSHVKKRAKGKYCYYSNNDDMIMLIDTRKSINRKEKDGNRNNPGHRH</sequence>
<dbReference type="EMBL" id="BART01035784">
    <property type="protein sequence ID" value="GAH05636.1"/>
    <property type="molecule type" value="Genomic_DNA"/>
</dbReference>
<feature type="region of interest" description="Disordered" evidence="1">
    <location>
        <begin position="54"/>
        <end position="73"/>
    </location>
</feature>
<name>X1CBQ5_9ZZZZ</name>
<dbReference type="AlphaFoldDB" id="X1CBQ5"/>